<dbReference type="AlphaFoldDB" id="A0A0P1AD29"/>
<dbReference type="GeneID" id="36403311"/>
<accession>A0A0P1AD29</accession>
<reference evidence="2" key="1">
    <citation type="submission" date="2014-09" db="EMBL/GenBank/DDBJ databases">
        <authorList>
            <person name="Sharma Rahul"/>
            <person name="Thines Marco"/>
        </authorList>
    </citation>
    <scope>NUCLEOTIDE SEQUENCE [LARGE SCALE GENOMIC DNA]</scope>
</reference>
<name>A0A0P1AD29_PLAHL</name>
<organism evidence="1 2">
    <name type="scientific">Plasmopara halstedii</name>
    <name type="common">Downy mildew of sunflower</name>
    <dbReference type="NCBI Taxonomy" id="4781"/>
    <lineage>
        <taxon>Eukaryota</taxon>
        <taxon>Sar</taxon>
        <taxon>Stramenopiles</taxon>
        <taxon>Oomycota</taxon>
        <taxon>Peronosporomycetes</taxon>
        <taxon>Peronosporales</taxon>
        <taxon>Peronosporaceae</taxon>
        <taxon>Plasmopara</taxon>
    </lineage>
</organism>
<protein>
    <submittedName>
        <fullName evidence="1">Uncharacterized protein</fullName>
    </submittedName>
</protein>
<evidence type="ECO:0000313" key="1">
    <source>
        <dbReference type="EMBL" id="CEG38168.1"/>
    </source>
</evidence>
<evidence type="ECO:0000313" key="2">
    <source>
        <dbReference type="Proteomes" id="UP000054928"/>
    </source>
</evidence>
<dbReference type="RefSeq" id="XP_024574537.1">
    <property type="nucleotide sequence ID" value="XM_024723574.1"/>
</dbReference>
<dbReference type="EMBL" id="CCYD01000321">
    <property type="protein sequence ID" value="CEG38168.1"/>
    <property type="molecule type" value="Genomic_DNA"/>
</dbReference>
<sequence length="118" mass="14122">MTLIRTNRMDSHKSYPRPGQGYKRGYHDATYCVAVGFHWCKNPSRYAVQHSITEVMQQLYFPHEKQRNPTDQFQQISHCPVLDKREEGRNYLLPFPTLFVRFLFALREQDEIDVKILF</sequence>
<keyword evidence="2" id="KW-1185">Reference proteome</keyword>
<dbReference type="OrthoDB" id="417678at2759"/>
<dbReference type="Proteomes" id="UP000054928">
    <property type="component" value="Unassembled WGS sequence"/>
</dbReference>
<proteinExistence type="predicted"/>